<evidence type="ECO:0000313" key="2">
    <source>
        <dbReference type="Proteomes" id="UP000234891"/>
    </source>
</evidence>
<comment type="caution">
    <text evidence="1">The sequence shown here is derived from an EMBL/GenBank/DDBJ whole genome shotgun (WGS) entry which is preliminary data.</text>
</comment>
<reference evidence="1 2" key="1">
    <citation type="journal article" date="2017" name="Genome Med.">
        <title>A novel Ruminococcus gnavus clade enriched in inflammatory bowel disease patients.</title>
        <authorList>
            <person name="Hall A.B."/>
            <person name="Yassour M."/>
            <person name="Sauk J."/>
            <person name="Garner A."/>
            <person name="Jiang X."/>
            <person name="Arthur T."/>
            <person name="Lagoudas G.K."/>
            <person name="Vatanen T."/>
            <person name="Fornelos N."/>
            <person name="Wilson R."/>
            <person name="Bertha M."/>
            <person name="Cohen M."/>
            <person name="Garber J."/>
            <person name="Khalili H."/>
            <person name="Gevers D."/>
            <person name="Ananthakrishnan A.N."/>
            <person name="Kugathasan S."/>
            <person name="Lander E.S."/>
            <person name="Blainey P."/>
            <person name="Vlamakis H."/>
            <person name="Xavier R.J."/>
            <person name="Huttenhower C."/>
        </authorList>
    </citation>
    <scope>NUCLEOTIDE SEQUENCE [LARGE SCALE GENOMIC DNA]</scope>
    <source>
        <strain evidence="1 2">RJX1124</strain>
    </source>
</reference>
<protein>
    <submittedName>
        <fullName evidence="1">Uncharacterized protein</fullName>
    </submittedName>
</protein>
<dbReference type="AlphaFoldDB" id="A0A2N5PIE0"/>
<name>A0A2N5PIE0_MEDGN</name>
<dbReference type="EMBL" id="NIHS01000002">
    <property type="protein sequence ID" value="PLT74921.1"/>
    <property type="molecule type" value="Genomic_DNA"/>
</dbReference>
<proteinExistence type="predicted"/>
<organism evidence="1 2">
    <name type="scientific">Mediterraneibacter gnavus</name>
    <name type="common">Ruminococcus gnavus</name>
    <dbReference type="NCBI Taxonomy" id="33038"/>
    <lineage>
        <taxon>Bacteria</taxon>
        <taxon>Bacillati</taxon>
        <taxon>Bacillota</taxon>
        <taxon>Clostridia</taxon>
        <taxon>Lachnospirales</taxon>
        <taxon>Lachnospiraceae</taxon>
        <taxon>Mediterraneibacter</taxon>
    </lineage>
</organism>
<sequence length="84" mass="9822">MQTEQKGINQETINRMELYRRILLQNGFSEPICQKERSLHWMFYKETTGNSAFVLNLTGYNDRVEIVYGFASTAFTFVKGDEES</sequence>
<evidence type="ECO:0000313" key="1">
    <source>
        <dbReference type="EMBL" id="PLT74921.1"/>
    </source>
</evidence>
<gene>
    <name evidence="1" type="ORF">CDL26_02340</name>
</gene>
<accession>A0A2N5PIE0</accession>
<dbReference type="Proteomes" id="UP000234891">
    <property type="component" value="Unassembled WGS sequence"/>
</dbReference>